<evidence type="ECO:0000313" key="11">
    <source>
        <dbReference type="Proteomes" id="UP000199226"/>
    </source>
</evidence>
<evidence type="ECO:0000256" key="4">
    <source>
        <dbReference type="ARBA" id="ARBA00022801"/>
    </source>
</evidence>
<keyword evidence="3" id="KW-0677">Repeat</keyword>
<feature type="binding site" evidence="7">
    <location>
        <position position="155"/>
    </location>
    <ligand>
        <name>substrate</name>
    </ligand>
</feature>
<evidence type="ECO:0000256" key="5">
    <source>
        <dbReference type="ARBA" id="ARBA00022825"/>
    </source>
</evidence>
<dbReference type="InterPro" id="IPR036034">
    <property type="entry name" value="PDZ_sf"/>
</dbReference>
<name>A0A1G9QQE1_9SPHI</name>
<dbReference type="Gene3D" id="2.40.10.120">
    <property type="match status" value="1"/>
</dbReference>
<evidence type="ECO:0000256" key="6">
    <source>
        <dbReference type="PIRSR" id="PIRSR611782-1"/>
    </source>
</evidence>
<keyword evidence="11" id="KW-1185">Reference proteome</keyword>
<feature type="binding site" evidence="7">
    <location>
        <position position="185"/>
    </location>
    <ligand>
        <name>substrate</name>
    </ligand>
</feature>
<dbReference type="InterPro" id="IPR051201">
    <property type="entry name" value="Chloro_Bact_Ser_Proteases"/>
</dbReference>
<dbReference type="Proteomes" id="UP000199226">
    <property type="component" value="Unassembled WGS sequence"/>
</dbReference>
<accession>A0A1G9QQE1</accession>
<keyword evidence="4" id="KW-0378">Hydrolase</keyword>
<dbReference type="PRINTS" id="PR00834">
    <property type="entry name" value="PROTEASES2C"/>
</dbReference>
<feature type="active site" description="Charge relay system" evidence="6">
    <location>
        <position position="185"/>
    </location>
</feature>
<dbReference type="EMBL" id="FNHH01000006">
    <property type="protein sequence ID" value="SDM12767.1"/>
    <property type="molecule type" value="Genomic_DNA"/>
</dbReference>
<dbReference type="NCBIfam" id="TIGR02037">
    <property type="entry name" value="degP_htrA_DO"/>
    <property type="match status" value="1"/>
</dbReference>
<evidence type="ECO:0000256" key="8">
    <source>
        <dbReference type="SAM" id="MobiDB-lite"/>
    </source>
</evidence>
<reference evidence="11" key="1">
    <citation type="submission" date="2016-10" db="EMBL/GenBank/DDBJ databases">
        <authorList>
            <person name="Varghese N."/>
            <person name="Submissions S."/>
        </authorList>
    </citation>
    <scope>NUCLEOTIDE SEQUENCE [LARGE SCALE GENOMIC DNA]</scope>
    <source>
        <strain evidence="11">DSM 24536</strain>
    </source>
</reference>
<evidence type="ECO:0000256" key="3">
    <source>
        <dbReference type="ARBA" id="ARBA00022737"/>
    </source>
</evidence>
<gene>
    <name evidence="10" type="ORF">SAMN05421813_106137</name>
</gene>
<dbReference type="PANTHER" id="PTHR43343:SF3">
    <property type="entry name" value="PROTEASE DO-LIKE 8, CHLOROPLASTIC"/>
    <property type="match status" value="1"/>
</dbReference>
<keyword evidence="1 10" id="KW-0645">Protease</keyword>
<feature type="region of interest" description="Disordered" evidence="8">
    <location>
        <begin position="45"/>
        <end position="72"/>
    </location>
</feature>
<dbReference type="InterPro" id="IPR011782">
    <property type="entry name" value="Pept_S1C_Do"/>
</dbReference>
<feature type="binding site" evidence="7">
    <location>
        <begin position="260"/>
        <end position="262"/>
    </location>
    <ligand>
        <name>substrate</name>
    </ligand>
</feature>
<dbReference type="InterPro" id="IPR009003">
    <property type="entry name" value="Peptidase_S1_PA"/>
</dbReference>
<dbReference type="Gene3D" id="2.30.42.10">
    <property type="match status" value="2"/>
</dbReference>
<dbReference type="Pfam" id="PF13180">
    <property type="entry name" value="PDZ_2"/>
    <property type="match status" value="1"/>
</dbReference>
<dbReference type="Pfam" id="PF13365">
    <property type="entry name" value="Trypsin_2"/>
    <property type="match status" value="1"/>
</dbReference>
<feature type="active site" description="Charge relay system" evidence="6">
    <location>
        <position position="155"/>
    </location>
</feature>
<dbReference type="InterPro" id="IPR001478">
    <property type="entry name" value="PDZ"/>
</dbReference>
<evidence type="ECO:0000256" key="2">
    <source>
        <dbReference type="ARBA" id="ARBA00022729"/>
    </source>
</evidence>
<dbReference type="GO" id="GO:0006508">
    <property type="term" value="P:proteolysis"/>
    <property type="evidence" value="ECO:0007669"/>
    <property type="project" value="UniProtKB-KW"/>
</dbReference>
<dbReference type="GO" id="GO:0004252">
    <property type="term" value="F:serine-type endopeptidase activity"/>
    <property type="evidence" value="ECO:0007669"/>
    <property type="project" value="InterPro"/>
</dbReference>
<evidence type="ECO:0000313" key="10">
    <source>
        <dbReference type="EMBL" id="SDM12767.1"/>
    </source>
</evidence>
<feature type="domain" description="PDZ" evidence="9">
    <location>
        <begin position="306"/>
        <end position="397"/>
    </location>
</feature>
<dbReference type="InterPro" id="IPR001940">
    <property type="entry name" value="Peptidase_S1C"/>
</dbReference>
<keyword evidence="2" id="KW-0732">Signal</keyword>
<keyword evidence="5" id="KW-0720">Serine protease</keyword>
<sequence>MNHQKFSFNKLISKELELENMKNILPVIFIFCLFFQNCTGQDKKPVSEAQNDRISTFEEKQKSAGKKPGPGAVRPLISGSNFRYAASLATPGVVHIKAIFSVQPDMDIPEIFRDLFGDDFWRNYLSPDSQTPQKQMGSASGVIVSDDGYIVTNNHVVNDSESIEIVLYDQRSYPAKIIGTDPTTDLALLKIEEKDLNFIQFGNSDSLEVGDIVLAVGNPFNLASTVTAGIVSAKARNINILTDRWAVESYIQTDAAVNRGNSGGALVDISGKLVGINAAIASPNGAYAGYSFAIPIEMVKKTIDDLLKYGKVLHGYLGISISDMNGEKAKAMGVNLTTGVVVDDLEQNGAARLSGIRVKDVIIAIDEHKVDNVTQLREIIARHRPGEKVKVKFNRADKEMILEVVLKPVDEQISSVSANKILDVLGIEIENLGPSEKEKFKVRGGVIVVRINRGKIASQTRMREGFVITRVNNNAVNQSDDFIREIQSKTGGVMLEGFYPGISGTYYYAVGL</sequence>
<dbReference type="SUPFAM" id="SSF50494">
    <property type="entry name" value="Trypsin-like serine proteases"/>
    <property type="match status" value="1"/>
</dbReference>
<dbReference type="SMART" id="SM00228">
    <property type="entry name" value="PDZ"/>
    <property type="match status" value="2"/>
</dbReference>
<protein>
    <submittedName>
        <fullName evidence="10">Do/DeqQ family serine protease</fullName>
    </submittedName>
</protein>
<evidence type="ECO:0000256" key="7">
    <source>
        <dbReference type="PIRSR" id="PIRSR611782-2"/>
    </source>
</evidence>
<feature type="active site" description="Charge relay system" evidence="6">
    <location>
        <position position="262"/>
    </location>
</feature>
<dbReference type="PROSITE" id="PS50106">
    <property type="entry name" value="PDZ"/>
    <property type="match status" value="1"/>
</dbReference>
<evidence type="ECO:0000259" key="9">
    <source>
        <dbReference type="PROSITE" id="PS50106"/>
    </source>
</evidence>
<dbReference type="PANTHER" id="PTHR43343">
    <property type="entry name" value="PEPTIDASE S12"/>
    <property type="match status" value="1"/>
</dbReference>
<proteinExistence type="predicted"/>
<organism evidence="10 11">
    <name type="scientific">Daejeonella rubra</name>
    <dbReference type="NCBI Taxonomy" id="990371"/>
    <lineage>
        <taxon>Bacteria</taxon>
        <taxon>Pseudomonadati</taxon>
        <taxon>Bacteroidota</taxon>
        <taxon>Sphingobacteriia</taxon>
        <taxon>Sphingobacteriales</taxon>
        <taxon>Sphingobacteriaceae</taxon>
        <taxon>Daejeonella</taxon>
    </lineage>
</organism>
<dbReference type="AlphaFoldDB" id="A0A1G9QQE1"/>
<dbReference type="STRING" id="990371.SAMN05421813_106137"/>
<evidence type="ECO:0000256" key="1">
    <source>
        <dbReference type="ARBA" id="ARBA00022670"/>
    </source>
</evidence>
<dbReference type="SUPFAM" id="SSF50156">
    <property type="entry name" value="PDZ domain-like"/>
    <property type="match status" value="2"/>
</dbReference>